<feature type="region of interest" description="Disordered" evidence="1">
    <location>
        <begin position="622"/>
        <end position="673"/>
    </location>
</feature>
<feature type="region of interest" description="Disordered" evidence="1">
    <location>
        <begin position="968"/>
        <end position="994"/>
    </location>
</feature>
<dbReference type="PANTHER" id="PTHR31962:SF1">
    <property type="entry name" value="SPHINGOLIPID LONG CHAIN BASE-RESPONSIVE PROTEIN PIL1"/>
    <property type="match status" value="1"/>
</dbReference>
<dbReference type="InterPro" id="IPR027267">
    <property type="entry name" value="AH/BAR_dom_sf"/>
</dbReference>
<gene>
    <name evidence="2" type="primary">SPOSA6832_03953</name>
</gene>
<feature type="compositionally biased region" description="Polar residues" evidence="1">
    <location>
        <begin position="238"/>
        <end position="250"/>
    </location>
</feature>
<proteinExistence type="predicted"/>
<reference evidence="3" key="1">
    <citation type="submission" date="2015-02" db="EMBL/GenBank/DDBJ databases">
        <authorList>
            <person name="Gon?alves P."/>
        </authorList>
    </citation>
    <scope>NUCLEOTIDE SEQUENCE [LARGE SCALE GENOMIC DNA]</scope>
</reference>
<protein>
    <submittedName>
        <fullName evidence="2">SPOSA6832_03953-mRNA-1:cds</fullName>
    </submittedName>
</protein>
<evidence type="ECO:0000256" key="1">
    <source>
        <dbReference type="SAM" id="MobiDB-lite"/>
    </source>
</evidence>
<sequence length="994" mass="104524">MRCSWDASVRISQLLSTCTDAQRLYLHALAAYRASLKEVLDKETSIRTIVRDREILVNRLIKIGNKKPKDDAVDQHQLKLEDAQMELAACETFLQEEEAALSQAKRRSFREALAMRMKSMGELGRVMEESAAEAVEILTHLEGPEGFKFNPDDYKNDHNYDFASEAGDSITPSHSASQAMSRASSSSSLNGELEPPLPLNDLRIDARGADAHRNHSLARVPAPNGAPAERHRHASANGDATASGASTPSHPVSRAPAAPRPIMPPVPTAPRPISSTVYTERQPGLPTFDIPKAPDLSRRPDDSSDEEEEPTALGGRGYDGLPPGLRSSHYPLDSPALGGGGARLRRRAMSDSSSILGRKSGGGKRRGSFFGGLAALFKRKDKRADEDTDGGDVDYYAGRSRLNQSFTAGGGPGGDWSTRTDRNVAAAVIGAGLPRPRRGRENSSDDDEPKNLVRVVNDPKQRLKAMSDLGRVSAPTSKTRRSASVAPVTGRPVLSRKGTSQSTVRPMSMITAPTAPTGEKKKRKVKKAASDIGVTTAGWSSTIPVTAAPRMPSSNGTRKTSSPAVTPAPSAATVTPAPLSPVPLPHAGPASIKTKKSKKSIKEHPQTVILSAEALGIPTTNASAAPQLARPTGALSRSNTATTSGTGALKRKKKTRAASIGAGPGQQHDTKPLPTAEDLAATLPYARSSFSALTTALPRPDDDPYSSRSTRPIPTTAVSESPISTAAPPAPASKPLKKLAAEEKRNKTLAARHGEGNWTTLPASVHAIGANQNHPAHIRNDAHEGDESLLSLVDRAEGADSVKPSRTYSAGIGASSLDTALPTAISGKPTAANTVLPRPPSGPVVTPSPVPAPVLSALPAPVAAPVATPAWAANALHKRKSVRLADGPSDSLAPNSKPHSPPSSVRSASSATPRPGILINSPSREPSPAPPIGIMNGGAAWPTRASIRAQMDDSSDEEEMRAYKDARKMLGRGTREMEEAMGVRGPKGKGKATV</sequence>
<evidence type="ECO:0000313" key="2">
    <source>
        <dbReference type="EMBL" id="CEQ42165.1"/>
    </source>
</evidence>
<feature type="compositionally biased region" description="Polar residues" evidence="1">
    <location>
        <begin position="635"/>
        <end position="646"/>
    </location>
</feature>
<feature type="region of interest" description="Disordered" evidence="1">
    <location>
        <begin position="159"/>
        <end position="200"/>
    </location>
</feature>
<dbReference type="InterPro" id="IPR028245">
    <property type="entry name" value="PIL1/LSP1"/>
</dbReference>
<dbReference type="PANTHER" id="PTHR31962">
    <property type="entry name" value="SPHINGOLIPID LONG CHAIN BASE-RESPONSIVE PROTEIN PIL1"/>
    <property type="match status" value="1"/>
</dbReference>
<evidence type="ECO:0000313" key="3">
    <source>
        <dbReference type="Proteomes" id="UP000243876"/>
    </source>
</evidence>
<dbReference type="GO" id="GO:0006897">
    <property type="term" value="P:endocytosis"/>
    <property type="evidence" value="ECO:0007669"/>
    <property type="project" value="TreeGrafter"/>
</dbReference>
<dbReference type="OrthoDB" id="3358861at2759"/>
<feature type="compositionally biased region" description="Low complexity" evidence="1">
    <location>
        <begin position="902"/>
        <end position="915"/>
    </location>
</feature>
<keyword evidence="3" id="KW-1185">Reference proteome</keyword>
<dbReference type="Gene3D" id="1.20.1270.60">
    <property type="entry name" value="Arfaptin homology (AH) domain/BAR domain"/>
    <property type="match status" value="1"/>
</dbReference>
<dbReference type="GO" id="GO:0005886">
    <property type="term" value="C:plasma membrane"/>
    <property type="evidence" value="ECO:0007669"/>
    <property type="project" value="TreeGrafter"/>
</dbReference>
<feature type="region of interest" description="Disordered" evidence="1">
    <location>
        <begin position="882"/>
        <end position="940"/>
    </location>
</feature>
<feature type="compositionally biased region" description="Low complexity" evidence="1">
    <location>
        <begin position="173"/>
        <end position="194"/>
    </location>
</feature>
<dbReference type="AlphaFoldDB" id="A0A0D6ERJ5"/>
<dbReference type="GO" id="GO:0036286">
    <property type="term" value="C:eisosome filament"/>
    <property type="evidence" value="ECO:0007669"/>
    <property type="project" value="TreeGrafter"/>
</dbReference>
<feature type="compositionally biased region" description="Polar residues" evidence="1">
    <location>
        <begin position="706"/>
        <end position="724"/>
    </location>
</feature>
<feature type="region of interest" description="Disordered" evidence="1">
    <location>
        <begin position="217"/>
        <end position="364"/>
    </location>
</feature>
<feature type="compositionally biased region" description="Pro residues" evidence="1">
    <location>
        <begin position="258"/>
        <end position="270"/>
    </location>
</feature>
<feature type="compositionally biased region" description="Basic and acidic residues" evidence="1">
    <location>
        <begin position="968"/>
        <end position="978"/>
    </location>
</feature>
<accession>A0A0D6ERJ5</accession>
<feature type="region of interest" description="Disordered" evidence="1">
    <location>
        <begin position="380"/>
        <end position="604"/>
    </location>
</feature>
<dbReference type="EMBL" id="CENE01000021">
    <property type="protein sequence ID" value="CEQ42165.1"/>
    <property type="molecule type" value="Genomic_DNA"/>
</dbReference>
<dbReference type="Proteomes" id="UP000243876">
    <property type="component" value="Unassembled WGS sequence"/>
</dbReference>
<feature type="region of interest" description="Disordered" evidence="1">
    <location>
        <begin position="695"/>
        <end position="736"/>
    </location>
</feature>
<dbReference type="GO" id="GO:0008289">
    <property type="term" value="F:lipid binding"/>
    <property type="evidence" value="ECO:0007669"/>
    <property type="project" value="TreeGrafter"/>
</dbReference>
<organism evidence="2 3">
    <name type="scientific">Sporidiobolus salmonicolor</name>
    <name type="common">Yeast-like fungus</name>
    <name type="synonym">Sporobolomyces salmonicolor</name>
    <dbReference type="NCBI Taxonomy" id="5005"/>
    <lineage>
        <taxon>Eukaryota</taxon>
        <taxon>Fungi</taxon>
        <taxon>Dikarya</taxon>
        <taxon>Basidiomycota</taxon>
        <taxon>Pucciniomycotina</taxon>
        <taxon>Microbotryomycetes</taxon>
        <taxon>Sporidiobolales</taxon>
        <taxon>Sporidiobolaceae</taxon>
        <taxon>Sporobolomyces</taxon>
    </lineage>
</organism>
<name>A0A0D6ERJ5_SPOSA</name>
<feature type="compositionally biased region" description="Low complexity" evidence="1">
    <location>
        <begin position="560"/>
        <end position="577"/>
    </location>
</feature>
<dbReference type="GO" id="GO:0070941">
    <property type="term" value="P:eisosome assembly"/>
    <property type="evidence" value="ECO:0007669"/>
    <property type="project" value="TreeGrafter"/>
</dbReference>